<keyword evidence="5" id="KW-1185">Reference proteome</keyword>
<dbReference type="Gene3D" id="3.40.50.11210">
    <property type="entry name" value="Rap/Ran-GAP"/>
    <property type="match status" value="1"/>
</dbReference>
<name>A0A195FK85_9HYME</name>
<dbReference type="FunFam" id="3.40.50.11210:FF:000007">
    <property type="entry name" value="Tuberous sclerosis 2"/>
    <property type="match status" value="1"/>
</dbReference>
<proteinExistence type="predicted"/>
<dbReference type="InterPro" id="IPR003913">
    <property type="entry name" value="Tuberin"/>
</dbReference>
<organism evidence="4 5">
    <name type="scientific">Trachymyrmex septentrionalis</name>
    <dbReference type="NCBI Taxonomy" id="34720"/>
    <lineage>
        <taxon>Eukaryota</taxon>
        <taxon>Metazoa</taxon>
        <taxon>Ecdysozoa</taxon>
        <taxon>Arthropoda</taxon>
        <taxon>Hexapoda</taxon>
        <taxon>Insecta</taxon>
        <taxon>Pterygota</taxon>
        <taxon>Neoptera</taxon>
        <taxon>Endopterygota</taxon>
        <taxon>Hymenoptera</taxon>
        <taxon>Apocrita</taxon>
        <taxon>Aculeata</taxon>
        <taxon>Formicoidea</taxon>
        <taxon>Formicidae</taxon>
        <taxon>Myrmicinae</taxon>
        <taxon>Trachymyrmex</taxon>
    </lineage>
</organism>
<feature type="compositionally biased region" description="Basic and acidic residues" evidence="2">
    <location>
        <begin position="1124"/>
        <end position="1137"/>
    </location>
</feature>
<dbReference type="STRING" id="34720.A0A195FK85"/>
<feature type="compositionally biased region" description="Basic and acidic residues" evidence="2">
    <location>
        <begin position="1495"/>
        <end position="1505"/>
    </location>
</feature>
<evidence type="ECO:0000256" key="2">
    <source>
        <dbReference type="SAM" id="MobiDB-lite"/>
    </source>
</evidence>
<dbReference type="Pfam" id="PF02145">
    <property type="entry name" value="Rap_GAP"/>
    <property type="match status" value="1"/>
</dbReference>
<feature type="domain" description="Rap-GAP" evidence="3">
    <location>
        <begin position="1605"/>
        <end position="1832"/>
    </location>
</feature>
<accession>A0A195FK85</accession>
<dbReference type="GO" id="GO:0033596">
    <property type="term" value="C:TSC1-TSC2 complex"/>
    <property type="evidence" value="ECO:0007669"/>
    <property type="project" value="InterPro"/>
</dbReference>
<feature type="region of interest" description="Disordered" evidence="2">
    <location>
        <begin position="1278"/>
        <end position="1334"/>
    </location>
</feature>
<sequence length="1862" mass="212133">MSKMNSKDKDNKTLHDKLKQFFRINKGSYKSREEFTLTYDIEKEISPDSPVHHRTKAIKELRDAVLNQQWEDRAAERLWNLVQDLLGKDVPREHRHLTLNFLKCLVQGQYSKLSSLMRVKFFMVVKEYDIPEDIGPRLELLQTLTEHGKDILHLEERMGPFLLEWMPTVTAGDGKRGAEFLSLLVNVIKFNSAYIDEDIVSGLVQYISHLCYYSNNTEVVSGCLEALDAIMCYSNLQSDSLQTFIIALCRSVNVETYCQTSWKKDCITYVLKLVNKIWSIRTYIIMVLQIMRNLLGTHMGHCALYTMCRLLQDTNFQRDVRLLRGAVFYVNMGLWGTHRIPKLECTPASVLPSFSQALQCNHPIVMYEVTLSIQRLVNKYGNELWDPTWSIILDIIEKIITHTETSNQPATKQVSTSLHETMTNIESLLDANNYNGCVQRFYDLVERCSDSRPEGSVLKLIEYRASMIGPTYYQWQTKLGSLMERYYKIETRTTIRMKVLDVLTNVIYVNRSRYEDELIERIVVPYTQHVDIDPDITIRTVTANLLIDLCLECDTKRCIELLDILEKIINKPFTSDTPVSMDADIKDVKTAVVGVIMIFTSKIYRLPSSHAICAYKILVNHLEQHYKDPSVFHDVSTTRYLIFECFLKIRANSLHHLGILDAPNAIVTRFSPYLVLEHVPLQHLSCHITPISLTHGCKTIISCIKQEKDWKVLYLILKELPQVMQNRALVLSRHSNDIDFFAAALCSLVSERGLRLPESLYNVPPKFTLSEFRVYVFPVLASLASYHAHLEPYLQQSLIKCLEVGLTAKCASQCVTSLTICTLEMRDAMNKLLSEVLLNLSKISATVYIAIPIIEFLSTLTRLPKVFASFIGDQYMSVFAILLPYTNPFKYNHYTVSLAYHVIAVWFLKCRLPFRREFVKFITTGLKANVIIPLEEGHLMKSDFSVINEDSSNRKRSSSLTEQGSRGRRERPIMANRMIGESRALDLKPPMDEGLMNFHIELIETCIDLMARYTFSNYSARPKRLPAADFLLKEGQSMTWILGNRLITVTTSGCSNKAMRGGLCDNCWAACKPGFLLLDHTKTSHSILQRTSSIETSKEDKLSRQSSGGHGSSNANTATNSPTEESKKSTEDSDSTKKEFLMEKTDKDQIETSKLGQILNNDKQDGHILCACWCQGWAEIYVRRPTGDMSWIMRIQNSTQFETPMDFPVHDIMALYMPNQDTVQNKQQEAASEFSDDETEEKRTYKYFLLQDVPNKSNNQIQNEHVKPVISSIISGPIAIPGSPARPSPSRQSSRDSLESLEEGEEDTRRSRNPVRRSNSSPEMSANWKNPFLNKEKLNVQQQQIDKDFTCSELEIKLDAELKKHSKNIYTKDMRVSCEAIPEEIFGMGTTPPSSENTGDHPTALRSQRSYPGATQIISQSISTTSNTVPPSPTTVQAPGNYLGIQTRPAQIQSSTTKAPQSPTQIYSRLSSLDYNQKQTPLTVENKPPIGRTHIVDKQKDERPDPSTLPPLPIPFRDRGHTISVMSPAKKSRDWDNIRRGNSPRVKEPPRTGINPRIISLLRQKINTLSCYSFVFLQLYHAAHFGTTTEKPLLVPQTTAIQRAVTNLDRIQPYETHKIGVLYVGLGQASNEIEILANQHGSLRYTEFLKRLGTLVRLKDVDENIFLGGLDRNGENGEFAYIWQDDVTQVAFHVATLMPTKASDPKCTSKKTHIGNNYVTLVYNESDEPYNIQTVKGQFNYACVVIQPLDHGTNQVTVQAREELAEHIGHSEPKIISDQNLAILSRQLALHANLASMVCSSLKQNSHNPYASNWLERLRHIKRLRSRVLQEYINNNPETATDELSPRTNKRVYMDDFTEYTT</sequence>
<evidence type="ECO:0000313" key="4">
    <source>
        <dbReference type="EMBL" id="KYN40813.1"/>
    </source>
</evidence>
<dbReference type="InterPro" id="IPR027107">
    <property type="entry name" value="Tuberin/Ral-act_asu"/>
</dbReference>
<dbReference type="GO" id="GO:0030178">
    <property type="term" value="P:negative regulation of Wnt signaling pathway"/>
    <property type="evidence" value="ECO:0007669"/>
    <property type="project" value="TreeGrafter"/>
</dbReference>
<protein>
    <submittedName>
        <fullName evidence="4">Tuberin</fullName>
    </submittedName>
</protein>
<dbReference type="GO" id="GO:0005634">
    <property type="term" value="C:nucleus"/>
    <property type="evidence" value="ECO:0007669"/>
    <property type="project" value="InterPro"/>
</dbReference>
<dbReference type="InterPro" id="IPR000331">
    <property type="entry name" value="Rap/Ran_GAP_dom"/>
</dbReference>
<dbReference type="Pfam" id="PF03542">
    <property type="entry name" value="Tuberin"/>
    <property type="match status" value="1"/>
</dbReference>
<dbReference type="PANTHER" id="PTHR10063">
    <property type="entry name" value="TUBERIN"/>
    <property type="match status" value="1"/>
</dbReference>
<dbReference type="GO" id="GO:0051898">
    <property type="term" value="P:negative regulation of phosphatidylinositol 3-kinase/protein kinase B signal transduction"/>
    <property type="evidence" value="ECO:0007669"/>
    <property type="project" value="TreeGrafter"/>
</dbReference>
<feature type="region of interest" description="Disordered" evidence="2">
    <location>
        <begin position="1388"/>
        <end position="1407"/>
    </location>
</feature>
<dbReference type="EMBL" id="KQ981512">
    <property type="protein sequence ID" value="KYN40813.1"/>
    <property type="molecule type" value="Genomic_DNA"/>
</dbReference>
<feature type="region of interest" description="Disordered" evidence="2">
    <location>
        <begin position="1422"/>
        <end position="1441"/>
    </location>
</feature>
<dbReference type="PROSITE" id="PS50085">
    <property type="entry name" value="RAPGAP"/>
    <property type="match status" value="1"/>
</dbReference>
<feature type="region of interest" description="Disordered" evidence="2">
    <location>
        <begin position="1495"/>
        <end position="1551"/>
    </location>
</feature>
<dbReference type="Proteomes" id="UP000078541">
    <property type="component" value="Unassembled WGS sequence"/>
</dbReference>
<dbReference type="GO" id="GO:0005096">
    <property type="term" value="F:GTPase activator activity"/>
    <property type="evidence" value="ECO:0007669"/>
    <property type="project" value="UniProtKB-KW"/>
</dbReference>
<dbReference type="GO" id="GO:0051726">
    <property type="term" value="P:regulation of cell cycle"/>
    <property type="evidence" value="ECO:0007669"/>
    <property type="project" value="TreeGrafter"/>
</dbReference>
<dbReference type="SUPFAM" id="SSF48371">
    <property type="entry name" value="ARM repeat"/>
    <property type="match status" value="1"/>
</dbReference>
<dbReference type="PRINTS" id="PR01431">
    <property type="entry name" value="TUBERIN"/>
</dbReference>
<feature type="compositionally biased region" description="Low complexity" evidence="2">
    <location>
        <begin position="1278"/>
        <end position="1292"/>
    </location>
</feature>
<evidence type="ECO:0000313" key="5">
    <source>
        <dbReference type="Proteomes" id="UP000078541"/>
    </source>
</evidence>
<feature type="compositionally biased region" description="Basic and acidic residues" evidence="2">
    <location>
        <begin position="1531"/>
        <end position="1550"/>
    </location>
</feature>
<feature type="region of interest" description="Disordered" evidence="2">
    <location>
        <begin position="1089"/>
        <end position="1137"/>
    </location>
</feature>
<dbReference type="SUPFAM" id="SSF111347">
    <property type="entry name" value="Rap/Ran-GAP"/>
    <property type="match status" value="1"/>
</dbReference>
<dbReference type="InterPro" id="IPR018515">
    <property type="entry name" value="Tuberin-type_domain"/>
</dbReference>
<reference evidence="4 5" key="1">
    <citation type="submission" date="2016-03" db="EMBL/GenBank/DDBJ databases">
        <title>Trachymyrmex septentrionalis WGS genome.</title>
        <authorList>
            <person name="Nygaard S."/>
            <person name="Hu H."/>
            <person name="Boomsma J."/>
            <person name="Zhang G."/>
        </authorList>
    </citation>
    <scope>NUCLEOTIDE SEQUENCE [LARGE SCALE GENOMIC DNA]</scope>
    <source>
        <strain evidence="4">Tsep2-gDNA-1</strain>
        <tissue evidence="4">Whole body</tissue>
    </source>
</reference>
<dbReference type="GO" id="GO:0051056">
    <property type="term" value="P:regulation of small GTPase mediated signal transduction"/>
    <property type="evidence" value="ECO:0007669"/>
    <property type="project" value="InterPro"/>
</dbReference>
<feature type="compositionally biased region" description="Polar residues" evidence="2">
    <location>
        <begin position="1104"/>
        <end position="1122"/>
    </location>
</feature>
<evidence type="ECO:0000256" key="1">
    <source>
        <dbReference type="ARBA" id="ARBA00022468"/>
    </source>
</evidence>
<dbReference type="InterPro" id="IPR016024">
    <property type="entry name" value="ARM-type_fold"/>
</dbReference>
<dbReference type="PANTHER" id="PTHR10063:SF0">
    <property type="entry name" value="TUBERIN"/>
    <property type="match status" value="1"/>
</dbReference>
<dbReference type="GO" id="GO:0046627">
    <property type="term" value="P:negative regulation of insulin receptor signaling pathway"/>
    <property type="evidence" value="ECO:0007669"/>
    <property type="project" value="TreeGrafter"/>
</dbReference>
<keyword evidence="1" id="KW-0343">GTPase activation</keyword>
<feature type="region of interest" description="Disordered" evidence="2">
    <location>
        <begin position="950"/>
        <end position="972"/>
    </location>
</feature>
<dbReference type="Pfam" id="PF11864">
    <property type="entry name" value="DUF3384"/>
    <property type="match status" value="1"/>
</dbReference>
<dbReference type="InterPro" id="IPR024584">
    <property type="entry name" value="Tuberin_N"/>
</dbReference>
<dbReference type="GO" id="GO:0032007">
    <property type="term" value="P:negative regulation of TOR signaling"/>
    <property type="evidence" value="ECO:0007669"/>
    <property type="project" value="InterPro"/>
</dbReference>
<evidence type="ECO:0000259" key="3">
    <source>
        <dbReference type="PROSITE" id="PS50085"/>
    </source>
</evidence>
<dbReference type="InterPro" id="IPR035974">
    <property type="entry name" value="Rap/Ran-GAP_sf"/>
</dbReference>
<gene>
    <name evidence="4" type="ORF">ALC56_04703</name>
</gene>